<evidence type="ECO:0008006" key="3">
    <source>
        <dbReference type="Google" id="ProtNLM"/>
    </source>
</evidence>
<dbReference type="OrthoDB" id="7888976at2"/>
<dbReference type="InterPro" id="IPR019285">
    <property type="entry name" value="DUF2336"/>
</dbReference>
<proteinExistence type="predicted"/>
<dbReference type="Pfam" id="PF10098">
    <property type="entry name" value="DUF2336"/>
    <property type="match status" value="1"/>
</dbReference>
<protein>
    <recommendedName>
        <fullName evidence="3">DUF2336 domain-containing protein</fullName>
    </recommendedName>
</protein>
<dbReference type="RefSeq" id="WP_106337290.1">
    <property type="nucleotide sequence ID" value="NZ_PVZS01000011.1"/>
</dbReference>
<gene>
    <name evidence="1" type="ORF">SLNSH_12340</name>
</gene>
<accession>A0A2T1HTA0</accession>
<organism evidence="1 2">
    <name type="scientific">Alsobacter soli</name>
    <dbReference type="NCBI Taxonomy" id="2109933"/>
    <lineage>
        <taxon>Bacteria</taxon>
        <taxon>Pseudomonadati</taxon>
        <taxon>Pseudomonadota</taxon>
        <taxon>Alphaproteobacteria</taxon>
        <taxon>Hyphomicrobiales</taxon>
        <taxon>Alsobacteraceae</taxon>
        <taxon>Alsobacter</taxon>
    </lineage>
</organism>
<comment type="caution">
    <text evidence="1">The sequence shown here is derived from an EMBL/GenBank/DDBJ whole genome shotgun (WGS) entry which is preliminary data.</text>
</comment>
<keyword evidence="2" id="KW-1185">Reference proteome</keyword>
<sequence length="364" mass="39709">MQPLKSVVTEVEAAIASGQDGKRVDTLRRITNLFVEQSPQLNEDHVAVFDEVIVRLAHEIEFRARVDLAERLADVANAPVKTVRNLAFDENAAVAAPVLERSTRLADEDLVEIARQRGQDHLMAISGRRHLPESVTDVLVVRGDERVVRKVATNDTAKFSEHGFSTMVKRAAEDAELQDILHGRGDLPAHHTTALIAAAKERARAEILSSMKGRDDLVADALDAGADAVMNATGPMILLSDLEAAEPRVTAIEMRGALTEDEIVRMLKADKLADALVGLAHVAKMSSEMVANAFSAPHFDPLLFIVRGVRFSWPTFKAFLLAKAGKTAPQSLLKSAFASYESLSIPTAQRVMRFVAARQKVTQT</sequence>
<dbReference type="AlphaFoldDB" id="A0A2T1HTA0"/>
<dbReference type="EMBL" id="PVZS01000011">
    <property type="protein sequence ID" value="PSC04864.1"/>
    <property type="molecule type" value="Genomic_DNA"/>
</dbReference>
<evidence type="ECO:0000313" key="1">
    <source>
        <dbReference type="EMBL" id="PSC04864.1"/>
    </source>
</evidence>
<reference evidence="2" key="1">
    <citation type="submission" date="2018-03" db="EMBL/GenBank/DDBJ databases">
        <authorList>
            <person name="Sun L."/>
            <person name="Liu H."/>
            <person name="Chen W."/>
            <person name="Huang K."/>
            <person name="Liu W."/>
            <person name="Gao X."/>
        </authorList>
    </citation>
    <scope>NUCLEOTIDE SEQUENCE [LARGE SCALE GENOMIC DNA]</scope>
    <source>
        <strain evidence="2">SH9</strain>
    </source>
</reference>
<evidence type="ECO:0000313" key="2">
    <source>
        <dbReference type="Proteomes" id="UP000239772"/>
    </source>
</evidence>
<name>A0A2T1HTA0_9HYPH</name>
<dbReference type="Proteomes" id="UP000239772">
    <property type="component" value="Unassembled WGS sequence"/>
</dbReference>